<accession>F9U5W5</accession>
<dbReference type="RefSeq" id="WP_007191194.1">
    <property type="nucleotide sequence ID" value="NZ_AFWV01000001.1"/>
</dbReference>
<keyword evidence="2" id="KW-1185">Reference proteome</keyword>
<reference evidence="1 2" key="1">
    <citation type="submission" date="2011-06" db="EMBL/GenBank/DDBJ databases">
        <title>The draft genome of Thiocapsa marina 5811.</title>
        <authorList>
            <consortium name="US DOE Joint Genome Institute (JGI-PGF)"/>
            <person name="Lucas S."/>
            <person name="Han J."/>
            <person name="Cheng J.-F."/>
            <person name="Goodwin L."/>
            <person name="Pitluck S."/>
            <person name="Peters L."/>
            <person name="Land M.L."/>
            <person name="Hauser L."/>
            <person name="Vogl K."/>
            <person name="Liu Z."/>
            <person name="Imhoff J."/>
            <person name="Thiel V."/>
            <person name="Frigaard N.-U."/>
            <person name="Bryant D."/>
            <person name="Woyke T.J."/>
        </authorList>
    </citation>
    <scope>NUCLEOTIDE SEQUENCE [LARGE SCALE GENOMIC DNA]</scope>
    <source>
        <strain evidence="1 2">5811</strain>
    </source>
</reference>
<dbReference type="STRING" id="768671.ThimaDRAFT_0316"/>
<gene>
    <name evidence="1" type="ORF">ThimaDRAFT_0316</name>
</gene>
<proteinExistence type="predicted"/>
<protein>
    <submittedName>
        <fullName evidence="1">Uncharacterized protein</fullName>
    </submittedName>
</protein>
<evidence type="ECO:0000313" key="1">
    <source>
        <dbReference type="EMBL" id="EGV20538.1"/>
    </source>
</evidence>
<name>F9U5W5_9GAMM</name>
<organism evidence="1 2">
    <name type="scientific">Thiocapsa marina 5811</name>
    <dbReference type="NCBI Taxonomy" id="768671"/>
    <lineage>
        <taxon>Bacteria</taxon>
        <taxon>Pseudomonadati</taxon>
        <taxon>Pseudomonadota</taxon>
        <taxon>Gammaproteobacteria</taxon>
        <taxon>Chromatiales</taxon>
        <taxon>Chromatiaceae</taxon>
        <taxon>Thiocapsa</taxon>
    </lineage>
</organism>
<evidence type="ECO:0000313" key="2">
    <source>
        <dbReference type="Proteomes" id="UP000005459"/>
    </source>
</evidence>
<sequence>MARRPIFGVDNDPTAPNLCRRDGSVDRFPSGGGFNATVSEVTAPVEALLETRSARGELAEVIAADLVEGLGGTVIEVPLAAVLRARLAALGAVDAETVAAVANRYVEPPLGWSLSQEVREGMDNTLSNEQGGLDLQFRYLAIALGLEQGKVPPCAAH</sequence>
<dbReference type="EMBL" id="AFWV01000001">
    <property type="protein sequence ID" value="EGV20538.1"/>
    <property type="molecule type" value="Genomic_DNA"/>
</dbReference>
<dbReference type="AlphaFoldDB" id="F9U5W5"/>
<dbReference type="Proteomes" id="UP000005459">
    <property type="component" value="Unassembled WGS sequence"/>
</dbReference>
<dbReference type="OrthoDB" id="581211at2"/>